<gene>
    <name evidence="1" type="primary">ubiV</name>
    <name evidence="2" type="ORF">SAMN05192542_101485</name>
</gene>
<protein>
    <recommendedName>
        <fullName evidence="1">Ubiquinone biosynthesis protein UbiV</fullName>
    </recommendedName>
</protein>
<comment type="subunit">
    <text evidence="1">Forms a heterodimer with UbiU.</text>
</comment>
<dbReference type="EMBL" id="FOAJ01000001">
    <property type="protein sequence ID" value="SEK29783.1"/>
    <property type="molecule type" value="Genomic_DNA"/>
</dbReference>
<dbReference type="PANTHER" id="PTHR30217:SF11">
    <property type="entry name" value="UBIQUINONE BIOSYNTHESIS PROTEIN UBIV"/>
    <property type="match status" value="1"/>
</dbReference>
<dbReference type="AlphaFoldDB" id="A0A1H7FUN9"/>
<dbReference type="InterPro" id="IPR001539">
    <property type="entry name" value="Peptidase_U32"/>
</dbReference>
<dbReference type="RefSeq" id="WP_090553124.1">
    <property type="nucleotide sequence ID" value="NZ_FNSR01000003.1"/>
</dbReference>
<dbReference type="GO" id="GO:0006744">
    <property type="term" value="P:ubiquinone biosynthetic process"/>
    <property type="evidence" value="ECO:0007669"/>
    <property type="project" value="UniProtKB-UniRule"/>
</dbReference>
<keyword evidence="1" id="KW-0831">Ubiquinone biosynthesis</keyword>
<keyword evidence="1" id="KW-0408">Iron</keyword>
<keyword evidence="1" id="KW-0004">4Fe-4S</keyword>
<keyword evidence="1" id="KW-0411">Iron-sulfur</keyword>
<dbReference type="Pfam" id="PF01136">
    <property type="entry name" value="Peptidase_U32"/>
    <property type="match status" value="1"/>
</dbReference>
<dbReference type="OrthoDB" id="8523349at2"/>
<feature type="binding site" evidence="1">
    <location>
        <position position="39"/>
    </location>
    <ligand>
        <name>[4Fe-4S] cluster</name>
        <dbReference type="ChEBI" id="CHEBI:49883"/>
    </ligand>
</feature>
<dbReference type="HAMAP" id="MF_02233">
    <property type="entry name" value="UbiV"/>
    <property type="match status" value="1"/>
</dbReference>
<dbReference type="GO" id="GO:0008233">
    <property type="term" value="F:peptidase activity"/>
    <property type="evidence" value="ECO:0007669"/>
    <property type="project" value="UniProtKB-KW"/>
</dbReference>
<dbReference type="NCBIfam" id="NF011991">
    <property type="entry name" value="PRK15447.1"/>
    <property type="match status" value="1"/>
</dbReference>
<organism evidence="2 3">
    <name type="scientific">Paraburkholderia caballeronis</name>
    <dbReference type="NCBI Taxonomy" id="416943"/>
    <lineage>
        <taxon>Bacteria</taxon>
        <taxon>Pseudomonadati</taxon>
        <taxon>Pseudomonadota</taxon>
        <taxon>Betaproteobacteria</taxon>
        <taxon>Burkholderiales</taxon>
        <taxon>Burkholderiaceae</taxon>
        <taxon>Paraburkholderia</taxon>
    </lineage>
</organism>
<dbReference type="InterPro" id="IPR043693">
    <property type="entry name" value="UbiV"/>
</dbReference>
<name>A0A1H7FUN9_9BURK</name>
<evidence type="ECO:0000313" key="2">
    <source>
        <dbReference type="EMBL" id="SEK29783.1"/>
    </source>
</evidence>
<feature type="binding site" evidence="1">
    <location>
        <position position="174"/>
    </location>
    <ligand>
        <name>[4Fe-4S] cluster</name>
        <dbReference type="ChEBI" id="CHEBI:49883"/>
    </ligand>
</feature>
<keyword evidence="1" id="KW-0479">Metal-binding</keyword>
<feature type="binding site" evidence="1">
    <location>
        <position position="191"/>
    </location>
    <ligand>
        <name>[4Fe-4S] cluster</name>
        <dbReference type="ChEBI" id="CHEBI:49883"/>
    </ligand>
</feature>
<proteinExistence type="inferred from homology"/>
<comment type="similarity">
    <text evidence="1">Belongs to the peptidase U32 family. UbiV subfamily.</text>
</comment>
<evidence type="ECO:0000256" key="1">
    <source>
        <dbReference type="HAMAP-Rule" id="MF_02233"/>
    </source>
</evidence>
<dbReference type="InterPro" id="IPR051454">
    <property type="entry name" value="RNA/ubiquinone_mod_enzymes"/>
</dbReference>
<comment type="function">
    <text evidence="1">Required for O(2)-independent ubiquinone (coenzyme Q) biosynthesis. Together with UbiU, is essential for the C6-hydroxylation reaction in the oxygen-independent ubiquinone biosynthesis pathway.</text>
</comment>
<keyword evidence="2" id="KW-0378">Hydrolase</keyword>
<comment type="pathway">
    <text evidence="1">Cofactor biosynthesis; ubiquinone biosynthesis.</text>
</comment>
<dbReference type="STRING" id="416943.SAMN05445871_5759"/>
<sequence length="312" mass="34326">MKTSLGPILYYWPRRDVMRFYDAIARSRVDVVYLREVVCSRRHELRGDDWLGLARDLASHGKEVVLSTLALTETEADLRRLRRIADNGEFAVEANDMSAVGLLARGTPFVIGPHVNCYSAPMLDWLAELGARRWAAPIDCDADVLRAVHAERRAPCETEYLVYGRAPLAFSARCFTARHHNLQKDCCERRCEDDADGIAVAAQDGTPFVALNGVQVQTAQIVNLTRHVDALRDAGVSVLRVSPQSQHTPEIVDIVAAAARGELDPQDAYDRSRGLQHAPPCDGFWFGRPGITSAAGGRGGIEWTRATNGGHA</sequence>
<dbReference type="GO" id="GO:0051539">
    <property type="term" value="F:4 iron, 4 sulfur cluster binding"/>
    <property type="evidence" value="ECO:0007669"/>
    <property type="project" value="UniProtKB-UniRule"/>
</dbReference>
<reference evidence="3" key="1">
    <citation type="submission" date="2016-10" db="EMBL/GenBank/DDBJ databases">
        <authorList>
            <person name="Varghese N."/>
            <person name="Submissions S."/>
        </authorList>
    </citation>
    <scope>NUCLEOTIDE SEQUENCE [LARGE SCALE GENOMIC DNA]</scope>
    <source>
        <strain evidence="3">LMG 26416</strain>
    </source>
</reference>
<keyword evidence="2" id="KW-0645">Protease</keyword>
<dbReference type="Proteomes" id="UP000199120">
    <property type="component" value="Unassembled WGS sequence"/>
</dbReference>
<dbReference type="UniPathway" id="UPA00232"/>
<feature type="binding site" evidence="1">
    <location>
        <position position="187"/>
    </location>
    <ligand>
        <name>[4Fe-4S] cluster</name>
        <dbReference type="ChEBI" id="CHEBI:49883"/>
    </ligand>
</feature>
<dbReference type="GO" id="GO:0006508">
    <property type="term" value="P:proteolysis"/>
    <property type="evidence" value="ECO:0007669"/>
    <property type="project" value="UniProtKB-KW"/>
</dbReference>
<dbReference type="PANTHER" id="PTHR30217">
    <property type="entry name" value="PEPTIDASE U32 FAMILY"/>
    <property type="match status" value="1"/>
</dbReference>
<accession>A0A1H7FUN9</accession>
<dbReference type="GO" id="GO:0046872">
    <property type="term" value="F:metal ion binding"/>
    <property type="evidence" value="ECO:0007669"/>
    <property type="project" value="UniProtKB-KW"/>
</dbReference>
<evidence type="ECO:0000313" key="3">
    <source>
        <dbReference type="Proteomes" id="UP000199120"/>
    </source>
</evidence>
<keyword evidence="3" id="KW-1185">Reference proteome</keyword>
<comment type="cofactor">
    <cofactor evidence="1">
        <name>[4Fe-4S] cluster</name>
        <dbReference type="ChEBI" id="CHEBI:49883"/>
    </cofactor>
</comment>